<evidence type="ECO:0000313" key="2">
    <source>
        <dbReference type="Proteomes" id="UP001283361"/>
    </source>
</evidence>
<reference evidence="1" key="1">
    <citation type="journal article" date="2023" name="G3 (Bethesda)">
        <title>A reference genome for the long-term kleptoplast-retaining sea slug Elysia crispata morphotype clarki.</title>
        <authorList>
            <person name="Eastman K.E."/>
            <person name="Pendleton A.L."/>
            <person name="Shaikh M.A."/>
            <person name="Suttiyut T."/>
            <person name="Ogas R."/>
            <person name="Tomko P."/>
            <person name="Gavelis G."/>
            <person name="Widhalm J.R."/>
            <person name="Wisecaver J.H."/>
        </authorList>
    </citation>
    <scope>NUCLEOTIDE SEQUENCE</scope>
    <source>
        <strain evidence="1">ECLA1</strain>
    </source>
</reference>
<dbReference type="Proteomes" id="UP001283361">
    <property type="component" value="Unassembled WGS sequence"/>
</dbReference>
<organism evidence="1 2">
    <name type="scientific">Elysia crispata</name>
    <name type="common">lettuce slug</name>
    <dbReference type="NCBI Taxonomy" id="231223"/>
    <lineage>
        <taxon>Eukaryota</taxon>
        <taxon>Metazoa</taxon>
        <taxon>Spiralia</taxon>
        <taxon>Lophotrochozoa</taxon>
        <taxon>Mollusca</taxon>
        <taxon>Gastropoda</taxon>
        <taxon>Heterobranchia</taxon>
        <taxon>Euthyneura</taxon>
        <taxon>Panpulmonata</taxon>
        <taxon>Sacoglossa</taxon>
        <taxon>Placobranchoidea</taxon>
        <taxon>Plakobranchidae</taxon>
        <taxon>Elysia</taxon>
    </lineage>
</organism>
<sequence>MINIFASEDTVRNENVHLSFRAIPVNQLSSLSSVTSTVMCMIGLEYLTLPGLHPAPWGRLLPQIALVKTKRLNWLCVCARIKSSTCTANLSDTMLIQLQFSRVDVSLQWISQSG</sequence>
<protein>
    <submittedName>
        <fullName evidence="1">Uncharacterized protein</fullName>
    </submittedName>
</protein>
<dbReference type="EMBL" id="JAWDGP010001001">
    <property type="protein sequence ID" value="KAK3795738.1"/>
    <property type="molecule type" value="Genomic_DNA"/>
</dbReference>
<evidence type="ECO:0000313" key="1">
    <source>
        <dbReference type="EMBL" id="KAK3795738.1"/>
    </source>
</evidence>
<accession>A0AAE1AXE2</accession>
<gene>
    <name evidence="1" type="ORF">RRG08_027296</name>
</gene>
<comment type="caution">
    <text evidence="1">The sequence shown here is derived from an EMBL/GenBank/DDBJ whole genome shotgun (WGS) entry which is preliminary data.</text>
</comment>
<dbReference type="AlphaFoldDB" id="A0AAE1AXE2"/>
<proteinExistence type="predicted"/>
<keyword evidence="2" id="KW-1185">Reference proteome</keyword>
<name>A0AAE1AXE2_9GAST</name>